<dbReference type="GeneID" id="41588371"/>
<keyword evidence="1" id="KW-0547">Nucleotide-binding</keyword>
<dbReference type="GO" id="GO:0005524">
    <property type="term" value="F:ATP binding"/>
    <property type="evidence" value="ECO:0007669"/>
    <property type="project" value="UniProtKB-KW"/>
</dbReference>
<gene>
    <name evidence="12" type="ORF">CSP5_1112</name>
</gene>
<evidence type="ECO:0000256" key="7">
    <source>
        <dbReference type="ARBA" id="ARBA00023204"/>
    </source>
</evidence>
<dbReference type="RefSeq" id="WP_148689812.1">
    <property type="nucleotide sequence ID" value="NZ_LT671858.1"/>
</dbReference>
<keyword evidence="2" id="KW-0227">DNA damage</keyword>
<dbReference type="InterPro" id="IPR014001">
    <property type="entry name" value="Helicase_ATP-bd"/>
</dbReference>
<dbReference type="PANTHER" id="PTHR47962">
    <property type="entry name" value="ATP-DEPENDENT HELICASE LHR-RELATED-RELATED"/>
    <property type="match status" value="1"/>
</dbReference>
<dbReference type="SMART" id="SM00487">
    <property type="entry name" value="DEXDc"/>
    <property type="match status" value="1"/>
</dbReference>
<organism evidence="12 13">
    <name type="scientific">Cuniculiplasma divulgatum</name>
    <dbReference type="NCBI Taxonomy" id="1673428"/>
    <lineage>
        <taxon>Archaea</taxon>
        <taxon>Methanobacteriati</taxon>
        <taxon>Thermoplasmatota</taxon>
        <taxon>Thermoplasmata</taxon>
        <taxon>Thermoplasmatales</taxon>
        <taxon>Cuniculiplasmataceae</taxon>
        <taxon>Cuniculiplasma</taxon>
    </lineage>
</organism>
<keyword evidence="7" id="KW-0234">DNA repair</keyword>
<dbReference type="InterPro" id="IPR027417">
    <property type="entry name" value="P-loop_NTPase"/>
</dbReference>
<dbReference type="SMART" id="SM00490">
    <property type="entry name" value="HELICc"/>
    <property type="match status" value="1"/>
</dbReference>
<dbReference type="Pfam" id="PF08494">
    <property type="entry name" value="DEAD_assoc"/>
    <property type="match status" value="1"/>
</dbReference>
<keyword evidence="5" id="KW-0067">ATP-binding</keyword>
<protein>
    <submittedName>
        <fullName evidence="12">Lhr-like helicase</fullName>
    </submittedName>
</protein>
<dbReference type="Gene3D" id="3.40.50.300">
    <property type="entry name" value="P-loop containing nucleotide triphosphate hydrolases"/>
    <property type="match status" value="2"/>
</dbReference>
<reference evidence="12 13" key="1">
    <citation type="submission" date="2016-04" db="EMBL/GenBank/DDBJ databases">
        <authorList>
            <person name="Evans L.H."/>
            <person name="Alamgir A."/>
            <person name="Owens N."/>
            <person name="Weber N.D."/>
            <person name="Virtaneva K."/>
            <person name="Barbian K."/>
            <person name="Babar A."/>
            <person name="Rosenke K."/>
        </authorList>
    </citation>
    <scope>NUCLEOTIDE SEQUENCE [LARGE SCALE GENOMIC DNA]</scope>
    <source>
        <strain evidence="13">S5(T) (JCM 30642 \VKM B-2941)</strain>
    </source>
</reference>
<dbReference type="Pfam" id="PF00271">
    <property type="entry name" value="Helicase_C"/>
    <property type="match status" value="1"/>
</dbReference>
<dbReference type="InterPro" id="IPR001650">
    <property type="entry name" value="Helicase_C-like"/>
</dbReference>
<evidence type="ECO:0000259" key="10">
    <source>
        <dbReference type="PROSITE" id="PS51192"/>
    </source>
</evidence>
<dbReference type="PROSITE" id="PS51192">
    <property type="entry name" value="HELICASE_ATP_BIND_1"/>
    <property type="match status" value="1"/>
</dbReference>
<evidence type="ECO:0000313" key="12">
    <source>
        <dbReference type="EMBL" id="SIM64136.1"/>
    </source>
</evidence>
<evidence type="ECO:0000259" key="11">
    <source>
        <dbReference type="PROSITE" id="PS51194"/>
    </source>
</evidence>
<evidence type="ECO:0000256" key="1">
    <source>
        <dbReference type="ARBA" id="ARBA00022741"/>
    </source>
</evidence>
<dbReference type="InterPro" id="IPR052511">
    <property type="entry name" value="ATP-dep_Helicase"/>
</dbReference>
<dbReference type="Proteomes" id="UP000195607">
    <property type="component" value="Chromosome I"/>
</dbReference>
<dbReference type="GO" id="GO:0004386">
    <property type="term" value="F:helicase activity"/>
    <property type="evidence" value="ECO:0007669"/>
    <property type="project" value="UniProtKB-KW"/>
</dbReference>
<name>A0A1N5UUD9_9ARCH</name>
<keyword evidence="6" id="KW-0238">DNA-binding</keyword>
<dbReference type="GO" id="GO:0016887">
    <property type="term" value="F:ATP hydrolysis activity"/>
    <property type="evidence" value="ECO:0007669"/>
    <property type="project" value="TreeGrafter"/>
</dbReference>
<dbReference type="EMBL" id="LT671858">
    <property type="protein sequence ID" value="SIM64136.1"/>
    <property type="molecule type" value="Genomic_DNA"/>
</dbReference>
<keyword evidence="3" id="KW-0378">Hydrolase</keyword>
<keyword evidence="8" id="KW-0413">Isomerase</keyword>
<sequence length="908" mass="104873">MVVINENNFENFFSQRMYDFFNTLKFEELTEAQEMLIPVIRSGKSAMLISPTGSGKTEAAIFPIFDYILNNETKPITALFITPLRALNRDMLLRLKNYGKKMGISVQVRHSDISEKERREIRDNPADILITTPESVQILLNSKKIREYLKYLKYVIVDELHELAQNERGTQLSISLERLAELSPNFQRIGLSATVGNPEELARFLYNTGNVEILKTSMIKTMEFEITIPEKASDDIASKMGCEPEYAGAVKKIKELIESHQGALVFVNTRSVAEDIAFRMSLYYGQLPVMVHHGSLSRETREEAEAKFKNREIKGLICTSSLELGIDIGSADLVIQFNSPRQINKLIQRIGRSGHWIQKISRGIILCGDLIEMEEAMAIVGQINNQILEPVFIRDLSYATVANQILLRSHEMRKFNTEKFYKILIRSYPMRNLSYEEYLSIIDFLKVSRKIRYDSVNVMSSSSSLEYFINNISMIPSEKTYRVIDVINRKFVGTLDERYVLNEIEPGAYFVMRGATWRTIRLEEQSIFVEPFHTAALTPKWTGEDIPVLTDVTERVSFNREFCNIDESVDPRSRKKLEEWLKQDLALTRKVFVETHGQEILIQILLGTKGNFALSEIIGSLLTAITGESVETDYSPYHIYMRTGKKLRSADMVEIIRQLKNHDLEILIENTVKRSRFFNGIFLYEARKFGVIKMDADLSRMRIEKIIESYKNTVLYEDCIRKMMNDYMDMDTVNLFIKNIDDIEFVERENFSQGSEKFLSHYSERIAPLKPTKAIIDSIRDRLLNEEMTLLCTKCLWTHTDKVKNLNNFRCPSCGSNLVAAISPFSRDSIKESIDREKLTLKEKNSLTKSIHILRARGKTALMTMAGRGIGPEMATRLLSVRYFDEDDLIREIIRQETDFAKNRRFWN</sequence>
<dbReference type="SUPFAM" id="SSF52540">
    <property type="entry name" value="P-loop containing nucleoside triphosphate hydrolases"/>
    <property type="match status" value="1"/>
</dbReference>
<dbReference type="InterPro" id="IPR045628">
    <property type="entry name" value="Lhr_WH_dom"/>
</dbReference>
<dbReference type="GO" id="GO:0006281">
    <property type="term" value="P:DNA repair"/>
    <property type="evidence" value="ECO:0007669"/>
    <property type="project" value="UniProtKB-KW"/>
</dbReference>
<evidence type="ECO:0000256" key="3">
    <source>
        <dbReference type="ARBA" id="ARBA00022801"/>
    </source>
</evidence>
<dbReference type="PIRSF" id="PIRSF037307">
    <property type="entry name" value="Lhr-like_helic_prd"/>
    <property type="match status" value="1"/>
</dbReference>
<evidence type="ECO:0000313" key="13">
    <source>
        <dbReference type="Proteomes" id="UP000195607"/>
    </source>
</evidence>
<dbReference type="PROSITE" id="PS51194">
    <property type="entry name" value="HELICASE_CTER"/>
    <property type="match status" value="1"/>
</dbReference>
<dbReference type="GO" id="GO:0003677">
    <property type="term" value="F:DNA binding"/>
    <property type="evidence" value="ECO:0007669"/>
    <property type="project" value="UniProtKB-KW"/>
</dbReference>
<dbReference type="GO" id="GO:0140097">
    <property type="term" value="F:catalytic activity, acting on DNA"/>
    <property type="evidence" value="ECO:0007669"/>
    <property type="project" value="UniProtKB-ARBA"/>
</dbReference>
<dbReference type="Pfam" id="PF00270">
    <property type="entry name" value="DEAD"/>
    <property type="match status" value="1"/>
</dbReference>
<comment type="similarity">
    <text evidence="9">Belongs to the Lhr helicase family. Lhr-Core subfamily.</text>
</comment>
<dbReference type="Pfam" id="PF19306">
    <property type="entry name" value="WHD_Lhr"/>
    <property type="match status" value="1"/>
</dbReference>
<evidence type="ECO:0000256" key="8">
    <source>
        <dbReference type="ARBA" id="ARBA00023235"/>
    </source>
</evidence>
<feature type="domain" description="Helicase C-terminal" evidence="11">
    <location>
        <begin position="252"/>
        <end position="399"/>
    </location>
</feature>
<dbReference type="AlphaFoldDB" id="A0A1N5UUD9"/>
<dbReference type="InterPro" id="IPR011545">
    <property type="entry name" value="DEAD/DEAH_box_helicase_dom"/>
</dbReference>
<dbReference type="InterPro" id="IPR017170">
    <property type="entry name" value="Lhr-like"/>
</dbReference>
<dbReference type="InterPro" id="IPR013701">
    <property type="entry name" value="Lhr-like_DEAD/DEAH_assoc"/>
</dbReference>
<accession>A0A1N5UUD9</accession>
<evidence type="ECO:0000256" key="9">
    <source>
        <dbReference type="ARBA" id="ARBA00093467"/>
    </source>
</evidence>
<evidence type="ECO:0000256" key="6">
    <source>
        <dbReference type="ARBA" id="ARBA00023125"/>
    </source>
</evidence>
<proteinExistence type="inferred from homology"/>
<feature type="domain" description="Helicase ATP-binding" evidence="10">
    <location>
        <begin position="37"/>
        <end position="213"/>
    </location>
</feature>
<dbReference type="PANTHER" id="PTHR47962:SF5">
    <property type="entry name" value="ATP-DEPENDENT HELICASE LHR-RELATED"/>
    <property type="match status" value="1"/>
</dbReference>
<evidence type="ECO:0000256" key="2">
    <source>
        <dbReference type="ARBA" id="ARBA00022763"/>
    </source>
</evidence>
<dbReference type="CDD" id="cd17922">
    <property type="entry name" value="DEXHc_LHR-like"/>
    <property type="match status" value="1"/>
</dbReference>
<evidence type="ECO:0000256" key="5">
    <source>
        <dbReference type="ARBA" id="ARBA00022840"/>
    </source>
</evidence>
<keyword evidence="4 12" id="KW-0347">Helicase</keyword>
<evidence type="ECO:0000256" key="4">
    <source>
        <dbReference type="ARBA" id="ARBA00022806"/>
    </source>
</evidence>